<name>A0AAD2D5S3_EUPCR</name>
<keyword evidence="2" id="KW-0812">Transmembrane</keyword>
<evidence type="ECO:0000313" key="5">
    <source>
        <dbReference type="Proteomes" id="UP001295684"/>
    </source>
</evidence>
<dbReference type="EMBL" id="CAMPGE010022834">
    <property type="protein sequence ID" value="CAI2380840.1"/>
    <property type="molecule type" value="Genomic_DNA"/>
</dbReference>
<organism evidence="4 5">
    <name type="scientific">Euplotes crassus</name>
    <dbReference type="NCBI Taxonomy" id="5936"/>
    <lineage>
        <taxon>Eukaryota</taxon>
        <taxon>Sar</taxon>
        <taxon>Alveolata</taxon>
        <taxon>Ciliophora</taxon>
        <taxon>Intramacronucleata</taxon>
        <taxon>Spirotrichea</taxon>
        <taxon>Hypotrichia</taxon>
        <taxon>Euplotida</taxon>
        <taxon>Euplotidae</taxon>
        <taxon>Moneuplotes</taxon>
    </lineage>
</organism>
<comment type="caution">
    <text evidence="4">The sequence shown here is derived from an EMBL/GenBank/DDBJ whole genome shotgun (WGS) entry which is preliminary data.</text>
</comment>
<proteinExistence type="predicted"/>
<sequence length="204" mass="23413">MKLIIAILLFLLAVFCAAEPLDYRTKGVFSRDKTNGRKGSVRGFGLPKSLRKTNPKSTISSDDTPTFKHKSIRKMKQRGIQKPLYPLHDDFYLSSNLYAENIERIHAHGKIPEKGTNFIKSDDNIYTTRKALILTIIIMICIVFVFVKCAHIKSTLGESTREIRYRYKKLKFAKENARRNLSEPEESVKLLDSESRSCKTTKLL</sequence>
<evidence type="ECO:0000256" key="2">
    <source>
        <dbReference type="SAM" id="Phobius"/>
    </source>
</evidence>
<feature type="transmembrane region" description="Helical" evidence="2">
    <location>
        <begin position="131"/>
        <end position="151"/>
    </location>
</feature>
<gene>
    <name evidence="4" type="ORF">ECRASSUSDP1_LOCUS22280</name>
</gene>
<dbReference type="AlphaFoldDB" id="A0AAD2D5S3"/>
<protein>
    <submittedName>
        <fullName evidence="4">Uncharacterized protein</fullName>
    </submittedName>
</protein>
<keyword evidence="3" id="KW-0732">Signal</keyword>
<dbReference type="Proteomes" id="UP001295684">
    <property type="component" value="Unassembled WGS sequence"/>
</dbReference>
<evidence type="ECO:0000313" key="4">
    <source>
        <dbReference type="EMBL" id="CAI2380840.1"/>
    </source>
</evidence>
<keyword evidence="2" id="KW-0472">Membrane</keyword>
<feature type="compositionally biased region" description="Polar residues" evidence="1">
    <location>
        <begin position="55"/>
        <end position="64"/>
    </location>
</feature>
<evidence type="ECO:0000256" key="1">
    <source>
        <dbReference type="SAM" id="MobiDB-lite"/>
    </source>
</evidence>
<accession>A0AAD2D5S3</accession>
<reference evidence="4" key="1">
    <citation type="submission" date="2023-07" db="EMBL/GenBank/DDBJ databases">
        <authorList>
            <consortium name="AG Swart"/>
            <person name="Singh M."/>
            <person name="Singh A."/>
            <person name="Seah K."/>
            <person name="Emmerich C."/>
        </authorList>
    </citation>
    <scope>NUCLEOTIDE SEQUENCE</scope>
    <source>
        <strain evidence="4">DP1</strain>
    </source>
</reference>
<feature type="chain" id="PRO_5042059595" evidence="3">
    <location>
        <begin position="19"/>
        <end position="204"/>
    </location>
</feature>
<keyword evidence="5" id="KW-1185">Reference proteome</keyword>
<feature type="region of interest" description="Disordered" evidence="1">
    <location>
        <begin position="39"/>
        <end position="66"/>
    </location>
</feature>
<feature type="signal peptide" evidence="3">
    <location>
        <begin position="1"/>
        <end position="18"/>
    </location>
</feature>
<evidence type="ECO:0000256" key="3">
    <source>
        <dbReference type="SAM" id="SignalP"/>
    </source>
</evidence>
<keyword evidence="2" id="KW-1133">Transmembrane helix</keyword>